<proteinExistence type="predicted"/>
<keyword evidence="1" id="KW-1133">Transmembrane helix</keyword>
<dbReference type="EMBL" id="ACFU01000070">
    <property type="protein sequence ID" value="EEF12539.1"/>
    <property type="molecule type" value="Genomic_DNA"/>
</dbReference>
<feature type="transmembrane region" description="Helical" evidence="1">
    <location>
        <begin position="15"/>
        <end position="32"/>
    </location>
</feature>
<gene>
    <name evidence="2" type="ORF">CAMRE0001_0338</name>
</gene>
<evidence type="ECO:0000256" key="1">
    <source>
        <dbReference type="SAM" id="Phobius"/>
    </source>
</evidence>
<name>B9D643_CAMRE</name>
<dbReference type="AlphaFoldDB" id="B9D643"/>
<evidence type="ECO:0000313" key="2">
    <source>
        <dbReference type="EMBL" id="EEF12539.1"/>
    </source>
</evidence>
<evidence type="ECO:0000313" key="3">
    <source>
        <dbReference type="Proteomes" id="UP000003082"/>
    </source>
</evidence>
<comment type="caution">
    <text evidence="2">The sequence shown here is derived from an EMBL/GenBank/DDBJ whole genome shotgun (WGS) entry which is preliminary data.</text>
</comment>
<accession>B9D643</accession>
<keyword evidence="1" id="KW-0812">Transmembrane</keyword>
<reference evidence="2 3" key="1">
    <citation type="submission" date="2008-08" db="EMBL/GenBank/DDBJ databases">
        <authorList>
            <person name="Madupu R."/>
            <person name="Durkin A.S."/>
            <person name="Torralba M."/>
            <person name="Methe B."/>
            <person name="Sutton G.G."/>
            <person name="Strausberg R.L."/>
            <person name="Nelson K.E."/>
        </authorList>
    </citation>
    <scope>NUCLEOTIDE SEQUENCE [LARGE SCALE GENOMIC DNA]</scope>
    <source>
        <strain evidence="2 3">RM3267</strain>
    </source>
</reference>
<organism evidence="2 3">
    <name type="scientific">Campylobacter rectus RM3267</name>
    <dbReference type="NCBI Taxonomy" id="553218"/>
    <lineage>
        <taxon>Bacteria</taxon>
        <taxon>Pseudomonadati</taxon>
        <taxon>Campylobacterota</taxon>
        <taxon>Epsilonproteobacteria</taxon>
        <taxon>Campylobacterales</taxon>
        <taxon>Campylobacteraceae</taxon>
        <taxon>Campylobacter</taxon>
    </lineage>
</organism>
<dbReference type="Proteomes" id="UP000003082">
    <property type="component" value="Unassembled WGS sequence"/>
</dbReference>
<keyword evidence="1" id="KW-0472">Membrane</keyword>
<sequence>MAANTIEAHTNIDNINLFIVFLSVEIIFYNSIEKMVTILLKNIINIVKCNINA</sequence>
<protein>
    <submittedName>
        <fullName evidence="2">Uncharacterized protein</fullName>
    </submittedName>
</protein>
<keyword evidence="3" id="KW-1185">Reference proteome</keyword>